<dbReference type="Pfam" id="PF00480">
    <property type="entry name" value="ROK"/>
    <property type="match status" value="1"/>
</dbReference>
<keyword evidence="3" id="KW-1185">Reference proteome</keyword>
<dbReference type="EMBL" id="CP097463">
    <property type="protein sequence ID" value="WAX58848.1"/>
    <property type="molecule type" value="Genomic_DNA"/>
</dbReference>
<protein>
    <submittedName>
        <fullName evidence="2">ROK family protein</fullName>
    </submittedName>
</protein>
<comment type="similarity">
    <text evidence="1">Belongs to the ROK (NagC/XylR) family.</text>
</comment>
<dbReference type="PANTHER" id="PTHR18964">
    <property type="entry name" value="ROK (REPRESSOR, ORF, KINASE) FAMILY"/>
    <property type="match status" value="1"/>
</dbReference>
<dbReference type="InterPro" id="IPR043129">
    <property type="entry name" value="ATPase_NBD"/>
</dbReference>
<dbReference type="PROSITE" id="PS01125">
    <property type="entry name" value="ROK"/>
    <property type="match status" value="1"/>
</dbReference>
<sequence length="304" mass="29935">MGVIGIDVGGTSIKGARFADDGSIARRGVVPTPQHDVAATVRALAAELIDGGNIDGGSIDGGSVTAVGVAVPGIVEDGVVRYAANLAWRDVPLRALLADALGLPVTVAHDVGAAALAEAGDDELLYVSLGTGIGAALVAGGQVRHGATGQVAEIGHIPVWPDGEPCACGQFGCLEVYASAAGVARRYGRPGATSADVLARSGSEPAAGAAWSDAVTALGLALATATLLFDPARIVLGGGLAQAGDPLLAPVRAALAGRLTWRSAPPVVAARYGLDAGVRGAALLAERLPAGTADTDAGEVGRAR</sequence>
<dbReference type="InterPro" id="IPR049874">
    <property type="entry name" value="ROK_cs"/>
</dbReference>
<gene>
    <name evidence="2" type="ORF">M6B22_08805</name>
</gene>
<dbReference type="RefSeq" id="WP_269445389.1">
    <property type="nucleotide sequence ID" value="NZ_CP097463.1"/>
</dbReference>
<reference evidence="2" key="1">
    <citation type="submission" date="2022-05" db="EMBL/GenBank/DDBJ databases">
        <title>Jatrophihabitans sp. SB3-54 whole genome sequence.</title>
        <authorList>
            <person name="Suh M.K."/>
            <person name="Eom M.K."/>
            <person name="Kim J.S."/>
            <person name="Kim H.S."/>
            <person name="Do H.E."/>
            <person name="Shin Y.K."/>
            <person name="Lee J.-S."/>
        </authorList>
    </citation>
    <scope>NUCLEOTIDE SEQUENCE</scope>
    <source>
        <strain evidence="2">SB3-54</strain>
    </source>
</reference>
<organism evidence="2 3">
    <name type="scientific">Jatrophihabitans cynanchi</name>
    <dbReference type="NCBI Taxonomy" id="2944128"/>
    <lineage>
        <taxon>Bacteria</taxon>
        <taxon>Bacillati</taxon>
        <taxon>Actinomycetota</taxon>
        <taxon>Actinomycetes</taxon>
        <taxon>Jatrophihabitantales</taxon>
        <taxon>Jatrophihabitantaceae</taxon>
        <taxon>Jatrophihabitans</taxon>
    </lineage>
</organism>
<accession>A0ABY7K2W4</accession>
<dbReference type="PANTHER" id="PTHR18964:SF149">
    <property type="entry name" value="BIFUNCTIONAL UDP-N-ACETYLGLUCOSAMINE 2-EPIMERASE_N-ACETYLMANNOSAMINE KINASE"/>
    <property type="match status" value="1"/>
</dbReference>
<proteinExistence type="inferred from homology"/>
<name>A0ABY7K2W4_9ACTN</name>
<dbReference type="Gene3D" id="3.30.420.40">
    <property type="match status" value="2"/>
</dbReference>
<dbReference type="InterPro" id="IPR000600">
    <property type="entry name" value="ROK"/>
</dbReference>
<evidence type="ECO:0000313" key="2">
    <source>
        <dbReference type="EMBL" id="WAX58848.1"/>
    </source>
</evidence>
<evidence type="ECO:0000313" key="3">
    <source>
        <dbReference type="Proteomes" id="UP001164693"/>
    </source>
</evidence>
<dbReference type="SUPFAM" id="SSF53067">
    <property type="entry name" value="Actin-like ATPase domain"/>
    <property type="match status" value="1"/>
</dbReference>
<dbReference type="Proteomes" id="UP001164693">
    <property type="component" value="Chromosome"/>
</dbReference>
<evidence type="ECO:0000256" key="1">
    <source>
        <dbReference type="ARBA" id="ARBA00006479"/>
    </source>
</evidence>